<reference evidence="1 2" key="1">
    <citation type="journal article" date="2017" name="Int. J. Syst. Evol. Microbiol.">
        <title>Ramlibacter alkalitolerans sp. nov., alkali-tolerant bacterium isolated from soil of ginseng.</title>
        <authorList>
            <person name="Lee D.H."/>
            <person name="Cha C.J."/>
        </authorList>
    </citation>
    <scope>NUCLEOTIDE SEQUENCE [LARGE SCALE GENOMIC DNA]</scope>
    <source>
        <strain evidence="1 2">KACC 19305</strain>
    </source>
</reference>
<keyword evidence="2" id="KW-1185">Reference proteome</keyword>
<sequence>MPNRHDLTTVQARAAKHGGEVLSGTYLGSTVKHTFRCKEGHVFQLIPRELPKRFCAACGKKRGGTVRNKYSLEDIQALAAAKGGRLLSTSRGEGRTNLEWMCEHGHTWLATRADVQDKGNWCPHCPRKSETLVRKTFEGFFGATFDKCRPQWLRGGKGYPLELDGFNPYLAIAFEYQGPQHYRPVDIWGGEAKLQVQQERDALKRAQCEQAGVELIEIPCLSNVRRVHDPRAIEKLRTSVLRRLNARYGTCRARTQLQCRLLGGMLVRLFASPATRGVLSAETH</sequence>
<evidence type="ECO:0000313" key="2">
    <source>
        <dbReference type="Proteomes" id="UP000622707"/>
    </source>
</evidence>
<proteinExistence type="predicted"/>
<protein>
    <recommendedName>
        <fullName evidence="3">Zinc-ribbon domain-containing protein</fullName>
    </recommendedName>
</protein>
<evidence type="ECO:0000313" key="1">
    <source>
        <dbReference type="EMBL" id="MBL0427846.1"/>
    </source>
</evidence>
<organism evidence="1 2">
    <name type="scientific">Ramlibacter alkalitolerans</name>
    <dbReference type="NCBI Taxonomy" id="2039631"/>
    <lineage>
        <taxon>Bacteria</taxon>
        <taxon>Pseudomonadati</taxon>
        <taxon>Pseudomonadota</taxon>
        <taxon>Betaproteobacteria</taxon>
        <taxon>Burkholderiales</taxon>
        <taxon>Comamonadaceae</taxon>
        <taxon>Ramlibacter</taxon>
    </lineage>
</organism>
<gene>
    <name evidence="1" type="ORF">JI746_22255</name>
</gene>
<accession>A0ABS1JVF4</accession>
<dbReference type="EMBL" id="JAEQND010000013">
    <property type="protein sequence ID" value="MBL0427846.1"/>
    <property type="molecule type" value="Genomic_DNA"/>
</dbReference>
<dbReference type="Proteomes" id="UP000622707">
    <property type="component" value="Unassembled WGS sequence"/>
</dbReference>
<name>A0ABS1JVF4_9BURK</name>
<evidence type="ECO:0008006" key="3">
    <source>
        <dbReference type="Google" id="ProtNLM"/>
    </source>
</evidence>
<dbReference type="RefSeq" id="WP_201692477.1">
    <property type="nucleotide sequence ID" value="NZ_JAEQND010000013.1"/>
</dbReference>
<comment type="caution">
    <text evidence="1">The sequence shown here is derived from an EMBL/GenBank/DDBJ whole genome shotgun (WGS) entry which is preliminary data.</text>
</comment>